<keyword evidence="4" id="KW-1185">Reference proteome</keyword>
<dbReference type="InterPro" id="IPR014440">
    <property type="entry name" value="HCCAis_GSTk"/>
</dbReference>
<dbReference type="Gene3D" id="3.40.30.10">
    <property type="entry name" value="Glutaredoxin"/>
    <property type="match status" value="1"/>
</dbReference>
<comment type="catalytic activity">
    <reaction evidence="1">
        <text>2-hydroxychromene-2-carboxylate = (3E)-4-(2-hydroxyphenyl)-2-oxobut-3-enoate</text>
        <dbReference type="Rhea" id="RHEA:27401"/>
        <dbReference type="ChEBI" id="CHEBI:59350"/>
        <dbReference type="ChEBI" id="CHEBI:59353"/>
        <dbReference type="EC" id="5.99.1.4"/>
    </reaction>
</comment>
<dbReference type="Pfam" id="PF01323">
    <property type="entry name" value="DSBA"/>
    <property type="match status" value="1"/>
</dbReference>
<dbReference type="PANTHER" id="PTHR42943:SF2">
    <property type="entry name" value="GLUTATHIONE S-TRANSFERASE KAPPA 1"/>
    <property type="match status" value="1"/>
</dbReference>
<evidence type="ECO:0000256" key="1">
    <source>
        <dbReference type="PIRNR" id="PIRNR006386"/>
    </source>
</evidence>
<evidence type="ECO:0000259" key="2">
    <source>
        <dbReference type="Pfam" id="PF01323"/>
    </source>
</evidence>
<dbReference type="GO" id="GO:0016853">
    <property type="term" value="F:isomerase activity"/>
    <property type="evidence" value="ECO:0007669"/>
    <property type="project" value="UniProtKB-KW"/>
</dbReference>
<dbReference type="InterPro" id="IPR036249">
    <property type="entry name" value="Thioredoxin-like_sf"/>
</dbReference>
<comment type="similarity">
    <text evidence="1">Belongs to the GST superfamily. NadH family.</text>
</comment>
<name>A0ABN0XNX8_9ALTE</name>
<evidence type="ECO:0000313" key="4">
    <source>
        <dbReference type="Proteomes" id="UP001501757"/>
    </source>
</evidence>
<dbReference type="InterPro" id="IPR044087">
    <property type="entry name" value="NahD-like"/>
</dbReference>
<dbReference type="PANTHER" id="PTHR42943">
    <property type="entry name" value="GLUTATHIONE S-TRANSFERASE KAPPA"/>
    <property type="match status" value="1"/>
</dbReference>
<dbReference type="InterPro" id="IPR051924">
    <property type="entry name" value="GST_Kappa/NadH"/>
</dbReference>
<dbReference type="SUPFAM" id="SSF52833">
    <property type="entry name" value="Thioredoxin-like"/>
    <property type="match status" value="1"/>
</dbReference>
<dbReference type="Proteomes" id="UP001501757">
    <property type="component" value="Unassembled WGS sequence"/>
</dbReference>
<proteinExistence type="inferred from homology"/>
<gene>
    <name evidence="3" type="ORF">GCM10009092_36690</name>
</gene>
<dbReference type="EC" id="5.99.1.4" evidence="1"/>
<dbReference type="CDD" id="cd03022">
    <property type="entry name" value="DsbA_HCCA_Iso"/>
    <property type="match status" value="1"/>
</dbReference>
<feature type="domain" description="DSBA-like thioredoxin" evidence="2">
    <location>
        <begin position="4"/>
        <end position="189"/>
    </location>
</feature>
<accession>A0ABN0XNX8</accession>
<reference evidence="3 4" key="1">
    <citation type="journal article" date="2019" name="Int. J. Syst. Evol. Microbiol.">
        <title>The Global Catalogue of Microorganisms (GCM) 10K type strain sequencing project: providing services to taxonomists for standard genome sequencing and annotation.</title>
        <authorList>
            <consortium name="The Broad Institute Genomics Platform"/>
            <consortium name="The Broad Institute Genome Sequencing Center for Infectious Disease"/>
            <person name="Wu L."/>
            <person name="Ma J."/>
        </authorList>
    </citation>
    <scope>NUCLEOTIDE SEQUENCE [LARGE SCALE GENOMIC DNA]</scope>
    <source>
        <strain evidence="3 4">JCM 13378</strain>
    </source>
</reference>
<dbReference type="EMBL" id="BAAAEI010000023">
    <property type="protein sequence ID" value="GAA0369102.1"/>
    <property type="molecule type" value="Genomic_DNA"/>
</dbReference>
<evidence type="ECO:0000313" key="3">
    <source>
        <dbReference type="EMBL" id="GAA0369102.1"/>
    </source>
</evidence>
<organism evidence="3 4">
    <name type="scientific">Bowmanella denitrificans</name>
    <dbReference type="NCBI Taxonomy" id="366582"/>
    <lineage>
        <taxon>Bacteria</taxon>
        <taxon>Pseudomonadati</taxon>
        <taxon>Pseudomonadota</taxon>
        <taxon>Gammaproteobacteria</taxon>
        <taxon>Alteromonadales</taxon>
        <taxon>Alteromonadaceae</taxon>
        <taxon>Bowmanella</taxon>
    </lineage>
</organism>
<comment type="caution">
    <text evidence="3">The sequence shown here is derived from an EMBL/GenBank/DDBJ whole genome shotgun (WGS) entry which is preliminary data.</text>
</comment>
<protein>
    <recommendedName>
        <fullName evidence="1">2-hydroxychromene-2-carboxylate isomerase</fullName>
        <ecNumber evidence="1">5.99.1.4</ecNumber>
    </recommendedName>
</protein>
<dbReference type="InterPro" id="IPR001853">
    <property type="entry name" value="DSBA-like_thioredoxin_dom"/>
</dbReference>
<sequence length="205" mass="23433">MKHLDFWFEFASTYSYPAAMRIEKLAAERGVKVRWHAFLLGPIFKAQGWRDSPFNLFPAKGNYMWHDMQRVCQRYNLPFVKPSRFPLNGLQAARIACWYQDAKWLSAFVKAVFQANFVKDLNIADPAVLEQILNDLQLDAEAILTQAQSVESKARLQAANQQAVRLGIFGAPFFIAGQEPFWGQDQLELALDWCLHSEANLSSFG</sequence>
<dbReference type="RefSeq" id="WP_343846937.1">
    <property type="nucleotide sequence ID" value="NZ_BAAAEI010000023.1"/>
</dbReference>
<keyword evidence="1 3" id="KW-0413">Isomerase</keyword>
<dbReference type="PIRSF" id="PIRSF006386">
    <property type="entry name" value="HCCAis_GSTk"/>
    <property type="match status" value="1"/>
</dbReference>